<gene>
    <name evidence="1" type="ordered locus">DPPB45</name>
</gene>
<evidence type="ECO:0000313" key="1">
    <source>
        <dbReference type="EMBL" id="CAG37909.1"/>
    </source>
</evidence>
<sequence length="326" mass="36966">MIKRGFSNIFSEKTFASNEQFNTACRQLRITQDVQLIYSSLHWLSVKTGYAWPSQGFLANEIGRSLRTVKSHIAKLKSLGLITVKQRNNGQTALYYPLPLSEVAEHLPGCSQSQADEINGQGKETISQKGNKCTTTRHDSAHLHNIEISTSTIPPKSPPGEEAEMSFLKLWKVWPIQQAKKSARRIFMRLYRRGIIPSVEHLLKIVQNLKQYDRAWMNGKVAQLHRWLRDERWTDKAFAGLQPAPVAAPKVSKVIEPEFTPEEHRARSSYLELSVAVMTRRASTALDHITEKIVEGLGGLQGLRKKGMRCLPMADFLKAYRSLQAF</sequence>
<name>Q6AID8_DESPS</name>
<dbReference type="EMBL" id="CR522871">
    <property type="protein sequence ID" value="CAG37909.1"/>
    <property type="molecule type" value="Genomic_DNA"/>
</dbReference>
<keyword evidence="2" id="KW-1185">Reference proteome</keyword>
<dbReference type="HOGENOM" id="CLU_851859_0_0_7"/>
<evidence type="ECO:0008006" key="3">
    <source>
        <dbReference type="Google" id="ProtNLM"/>
    </source>
</evidence>
<dbReference type="eggNOG" id="ENOG503444G">
    <property type="taxonomic scope" value="Bacteria"/>
</dbReference>
<reference evidence="1 2" key="1">
    <citation type="journal article" date="2004" name="Environ. Microbiol.">
        <title>The genome of Desulfotalea psychrophila, a sulfate-reducing bacterium from permanently cold Arctic sediments.</title>
        <authorList>
            <person name="Rabus R."/>
            <person name="Ruepp A."/>
            <person name="Frickey T."/>
            <person name="Rattei T."/>
            <person name="Fartmann B."/>
            <person name="Stark M."/>
            <person name="Bauer M."/>
            <person name="Zibat A."/>
            <person name="Lombardot T."/>
            <person name="Becker I."/>
            <person name="Amann J."/>
            <person name="Gellner K."/>
            <person name="Teeling H."/>
            <person name="Leuschner W.D."/>
            <person name="Gloeckner F.-O."/>
            <person name="Lupas A.N."/>
            <person name="Amann R."/>
            <person name="Klenk H.-P."/>
        </authorList>
    </citation>
    <scope>NUCLEOTIDE SEQUENCE [LARGE SCALE GENOMIC DNA]</scope>
    <source>
        <strain evidence="2">DSM 12343 / LSv54</strain>
        <plasmid evidence="2">large</plasmid>
    </source>
</reference>
<proteinExistence type="predicted"/>
<dbReference type="RefSeq" id="WP_011190404.1">
    <property type="nucleotide sequence ID" value="NC_006139.1"/>
</dbReference>
<accession>Q6AID8</accession>
<organism evidence="1 2">
    <name type="scientific">Desulfotalea psychrophila (strain LSv54 / DSM 12343)</name>
    <dbReference type="NCBI Taxonomy" id="177439"/>
    <lineage>
        <taxon>Bacteria</taxon>
        <taxon>Pseudomonadati</taxon>
        <taxon>Thermodesulfobacteriota</taxon>
        <taxon>Desulfobulbia</taxon>
        <taxon>Desulfobulbales</taxon>
        <taxon>Desulfocapsaceae</taxon>
        <taxon>Desulfotalea</taxon>
    </lineage>
</organism>
<geneLocation type="plasmid" evidence="2">
    <name>large</name>
</geneLocation>
<dbReference type="InterPro" id="IPR036388">
    <property type="entry name" value="WH-like_DNA-bd_sf"/>
</dbReference>
<dbReference type="Pfam" id="PF13730">
    <property type="entry name" value="HTH_36"/>
    <property type="match status" value="1"/>
</dbReference>
<dbReference type="OrthoDB" id="5441948at2"/>
<dbReference type="KEGG" id="dps:DPPB45"/>
<dbReference type="Proteomes" id="UP000000602">
    <property type="component" value="Plasmid large"/>
</dbReference>
<protein>
    <recommendedName>
        <fullName evidence="3">Helix-turn-helix domain-containing protein</fullName>
    </recommendedName>
</protein>
<evidence type="ECO:0000313" key="2">
    <source>
        <dbReference type="Proteomes" id="UP000000602"/>
    </source>
</evidence>
<dbReference type="Gene3D" id="1.10.10.10">
    <property type="entry name" value="Winged helix-like DNA-binding domain superfamily/Winged helix DNA-binding domain"/>
    <property type="match status" value="1"/>
</dbReference>
<dbReference type="AlphaFoldDB" id="Q6AID8"/>